<comment type="caution">
    <text evidence="2">The sequence shown here is derived from an EMBL/GenBank/DDBJ whole genome shotgun (WGS) entry which is preliminary data.</text>
</comment>
<dbReference type="EMBL" id="JFFI01001825">
    <property type="protein sequence ID" value="KXH53734.1"/>
    <property type="molecule type" value="Genomic_DNA"/>
</dbReference>
<evidence type="ECO:0000313" key="2">
    <source>
        <dbReference type="EMBL" id="KXH53734.1"/>
    </source>
</evidence>
<feature type="region of interest" description="Disordered" evidence="1">
    <location>
        <begin position="186"/>
        <end position="228"/>
    </location>
</feature>
<protein>
    <submittedName>
        <fullName evidence="2">Uncharacterized protein</fullName>
    </submittedName>
</protein>
<name>A0A135U024_9PEZI</name>
<accession>A0A135U024</accession>
<dbReference type="Proteomes" id="UP000070121">
    <property type="component" value="Unassembled WGS sequence"/>
</dbReference>
<proteinExistence type="predicted"/>
<gene>
    <name evidence="2" type="ORF">CSAL01_07684</name>
</gene>
<organism evidence="2 3">
    <name type="scientific">Colletotrichum salicis</name>
    <dbReference type="NCBI Taxonomy" id="1209931"/>
    <lineage>
        <taxon>Eukaryota</taxon>
        <taxon>Fungi</taxon>
        <taxon>Dikarya</taxon>
        <taxon>Ascomycota</taxon>
        <taxon>Pezizomycotina</taxon>
        <taxon>Sordariomycetes</taxon>
        <taxon>Hypocreomycetidae</taxon>
        <taxon>Glomerellales</taxon>
        <taxon>Glomerellaceae</taxon>
        <taxon>Colletotrichum</taxon>
        <taxon>Colletotrichum acutatum species complex</taxon>
    </lineage>
</organism>
<evidence type="ECO:0000256" key="1">
    <source>
        <dbReference type="SAM" id="MobiDB-lite"/>
    </source>
</evidence>
<feature type="region of interest" description="Disordered" evidence="1">
    <location>
        <begin position="1"/>
        <end position="36"/>
    </location>
</feature>
<reference evidence="2 3" key="1">
    <citation type="submission" date="2014-02" db="EMBL/GenBank/DDBJ databases">
        <title>The genome sequence of Colletotrichum salicis CBS 607.94.</title>
        <authorList>
            <person name="Baroncelli R."/>
            <person name="Thon M.R."/>
        </authorList>
    </citation>
    <scope>NUCLEOTIDE SEQUENCE [LARGE SCALE GENOMIC DNA]</scope>
    <source>
        <strain evidence="2 3">CBS 607.94</strain>
    </source>
</reference>
<feature type="compositionally biased region" description="Basic and acidic residues" evidence="1">
    <location>
        <begin position="8"/>
        <end position="19"/>
    </location>
</feature>
<keyword evidence="3" id="KW-1185">Reference proteome</keyword>
<sequence>MYTSMQSPREDAQTGRPVDHMPPTTPSAGGSGVGTVRVPRVRCTQDFASRWEIGDTVPSAKSLRSVLGRRSTKGDACMAALGFDGLQKITGRPKKECRMGIAGGGDGALAYMKTVNQIFQSVKAALRYIYLKPSDVFTVPAVVPASCSKRSLTNAFSSGVRNNAVSGESGSVQGNVMPTTEVKIPSTTRIHRQPFKPPRPSIFSGAKAKSPEKAPASDAAEKKIERRH</sequence>
<evidence type="ECO:0000313" key="3">
    <source>
        <dbReference type="Proteomes" id="UP000070121"/>
    </source>
</evidence>
<dbReference type="AlphaFoldDB" id="A0A135U024"/>
<feature type="compositionally biased region" description="Basic and acidic residues" evidence="1">
    <location>
        <begin position="219"/>
        <end position="228"/>
    </location>
</feature>